<dbReference type="InterPro" id="IPR011991">
    <property type="entry name" value="ArsR-like_HTH"/>
</dbReference>
<dbReference type="CDD" id="cd00090">
    <property type="entry name" value="HTH_ARSR"/>
    <property type="match status" value="1"/>
</dbReference>
<dbReference type="GO" id="GO:0003700">
    <property type="term" value="F:DNA-binding transcription factor activity"/>
    <property type="evidence" value="ECO:0007669"/>
    <property type="project" value="InterPro"/>
</dbReference>
<comment type="caution">
    <text evidence="5">The sequence shown here is derived from an EMBL/GenBank/DDBJ whole genome shotgun (WGS) entry which is preliminary data.</text>
</comment>
<keyword evidence="2" id="KW-0238">DNA-binding</keyword>
<dbReference type="Proteomes" id="UP000004508">
    <property type="component" value="Unassembled WGS sequence"/>
</dbReference>
<dbReference type="AlphaFoldDB" id="D6TW37"/>
<dbReference type="PANTHER" id="PTHR33154:SF33">
    <property type="entry name" value="TRANSCRIPTIONAL REPRESSOR SDPR"/>
    <property type="match status" value="1"/>
</dbReference>
<dbReference type="Gene3D" id="1.10.10.10">
    <property type="entry name" value="Winged helix-like DNA-binding domain superfamily/Winged helix DNA-binding domain"/>
    <property type="match status" value="1"/>
</dbReference>
<organism evidence="5 6">
    <name type="scientific">Ktedonobacter racemifer DSM 44963</name>
    <dbReference type="NCBI Taxonomy" id="485913"/>
    <lineage>
        <taxon>Bacteria</taxon>
        <taxon>Bacillati</taxon>
        <taxon>Chloroflexota</taxon>
        <taxon>Ktedonobacteria</taxon>
        <taxon>Ktedonobacterales</taxon>
        <taxon>Ktedonobacteraceae</taxon>
        <taxon>Ktedonobacter</taxon>
    </lineage>
</organism>
<feature type="domain" description="HTH arsR-type" evidence="4">
    <location>
        <begin position="24"/>
        <end position="118"/>
    </location>
</feature>
<dbReference type="SMART" id="SM00418">
    <property type="entry name" value="HTH_ARSR"/>
    <property type="match status" value="1"/>
</dbReference>
<keyword evidence="6" id="KW-1185">Reference proteome</keyword>
<dbReference type="NCBIfam" id="NF033788">
    <property type="entry name" value="HTH_metalloreg"/>
    <property type="match status" value="1"/>
</dbReference>
<keyword evidence="1" id="KW-0805">Transcription regulation</keyword>
<gene>
    <name evidence="5" type="ORF">Krac_5455</name>
</gene>
<dbReference type="SUPFAM" id="SSF46785">
    <property type="entry name" value="Winged helix' DNA-binding domain"/>
    <property type="match status" value="1"/>
</dbReference>
<accession>D6TW37</accession>
<evidence type="ECO:0000256" key="1">
    <source>
        <dbReference type="ARBA" id="ARBA00023015"/>
    </source>
</evidence>
<sequence length="147" mass="17487">MFPECAFVISRNIPFEEYALTNIFSFGYTWSMKTLWTALTEPNRFHIVELLRDGPLTVGEITERLGLQQPQVSKHLKVLSEAGIVEVQPQANRRIYKLRREPFQELESWLQSFRRLWEERFDRLDDYLLELQATEQPTSNRSEDKHV</sequence>
<dbReference type="InterPro" id="IPR036390">
    <property type="entry name" value="WH_DNA-bd_sf"/>
</dbReference>
<dbReference type="InterPro" id="IPR036388">
    <property type="entry name" value="WH-like_DNA-bd_sf"/>
</dbReference>
<dbReference type="PROSITE" id="PS50987">
    <property type="entry name" value="HTH_ARSR_2"/>
    <property type="match status" value="1"/>
</dbReference>
<dbReference type="Pfam" id="PF01022">
    <property type="entry name" value="HTH_5"/>
    <property type="match status" value="1"/>
</dbReference>
<proteinExistence type="predicted"/>
<dbReference type="STRING" id="485913.Krac_5455"/>
<dbReference type="PANTHER" id="PTHR33154">
    <property type="entry name" value="TRANSCRIPTIONAL REGULATOR, ARSR FAMILY"/>
    <property type="match status" value="1"/>
</dbReference>
<reference evidence="5 6" key="1">
    <citation type="journal article" date="2011" name="Stand. Genomic Sci.">
        <title>Non-contiguous finished genome sequence and contextual data of the filamentous soil bacterium Ktedonobacter racemifer type strain (SOSP1-21).</title>
        <authorList>
            <person name="Chang Y.J."/>
            <person name="Land M."/>
            <person name="Hauser L."/>
            <person name="Chertkov O."/>
            <person name="Del Rio T.G."/>
            <person name="Nolan M."/>
            <person name="Copeland A."/>
            <person name="Tice H."/>
            <person name="Cheng J.F."/>
            <person name="Lucas S."/>
            <person name="Han C."/>
            <person name="Goodwin L."/>
            <person name="Pitluck S."/>
            <person name="Ivanova N."/>
            <person name="Ovchinikova G."/>
            <person name="Pati A."/>
            <person name="Chen A."/>
            <person name="Palaniappan K."/>
            <person name="Mavromatis K."/>
            <person name="Liolios K."/>
            <person name="Brettin T."/>
            <person name="Fiebig A."/>
            <person name="Rohde M."/>
            <person name="Abt B."/>
            <person name="Goker M."/>
            <person name="Detter J.C."/>
            <person name="Woyke T."/>
            <person name="Bristow J."/>
            <person name="Eisen J.A."/>
            <person name="Markowitz V."/>
            <person name="Hugenholtz P."/>
            <person name="Kyrpides N.C."/>
            <person name="Klenk H.P."/>
            <person name="Lapidus A."/>
        </authorList>
    </citation>
    <scope>NUCLEOTIDE SEQUENCE [LARGE SCALE GENOMIC DNA]</scope>
    <source>
        <strain evidence="6">DSM 44963</strain>
    </source>
</reference>
<dbReference type="EMBL" id="ADVG01000003">
    <property type="protein sequence ID" value="EFH84420.1"/>
    <property type="molecule type" value="Genomic_DNA"/>
</dbReference>
<protein>
    <submittedName>
        <fullName evidence="5">Transcriptional regulator, ArsR family</fullName>
    </submittedName>
</protein>
<dbReference type="GO" id="GO:0003677">
    <property type="term" value="F:DNA binding"/>
    <property type="evidence" value="ECO:0007669"/>
    <property type="project" value="UniProtKB-KW"/>
</dbReference>
<dbReference type="InterPro" id="IPR001845">
    <property type="entry name" value="HTH_ArsR_DNA-bd_dom"/>
</dbReference>
<name>D6TW37_KTERA</name>
<keyword evidence="3" id="KW-0804">Transcription</keyword>
<dbReference type="InParanoid" id="D6TW37"/>
<dbReference type="InterPro" id="IPR051081">
    <property type="entry name" value="HTH_MetalResp_TranReg"/>
</dbReference>
<evidence type="ECO:0000259" key="4">
    <source>
        <dbReference type="PROSITE" id="PS50987"/>
    </source>
</evidence>
<dbReference type="PRINTS" id="PR00778">
    <property type="entry name" value="HTHARSR"/>
</dbReference>
<evidence type="ECO:0000256" key="3">
    <source>
        <dbReference type="ARBA" id="ARBA00023163"/>
    </source>
</evidence>
<evidence type="ECO:0000256" key="2">
    <source>
        <dbReference type="ARBA" id="ARBA00023125"/>
    </source>
</evidence>
<dbReference type="eggNOG" id="COG0640">
    <property type="taxonomic scope" value="Bacteria"/>
</dbReference>
<evidence type="ECO:0000313" key="5">
    <source>
        <dbReference type="EMBL" id="EFH84420.1"/>
    </source>
</evidence>
<evidence type="ECO:0000313" key="6">
    <source>
        <dbReference type="Proteomes" id="UP000004508"/>
    </source>
</evidence>